<accession>A0A553IFG7</accession>
<dbReference type="EMBL" id="VFLP01000001">
    <property type="protein sequence ID" value="TRX98930.1"/>
    <property type="molecule type" value="Genomic_DNA"/>
</dbReference>
<dbReference type="AlphaFoldDB" id="A0A553IFG7"/>
<proteinExistence type="predicted"/>
<reference evidence="3" key="1">
    <citation type="submission" date="2019-06" db="EMBL/GenBank/DDBJ databases">
        <title>Draft genome sequence of the griseofulvin-producing fungus Xylaria cubensis strain G536.</title>
        <authorList>
            <person name="Mead M.E."/>
            <person name="Raja H.A."/>
            <person name="Steenwyk J.L."/>
            <person name="Knowles S.L."/>
            <person name="Oberlies N.H."/>
            <person name="Rokas A."/>
        </authorList>
    </citation>
    <scope>NUCLEOTIDE SEQUENCE [LARGE SCALE GENOMIC DNA]</scope>
    <source>
        <strain evidence="3">G536</strain>
    </source>
</reference>
<keyword evidence="3" id="KW-1185">Reference proteome</keyword>
<evidence type="ECO:0000256" key="1">
    <source>
        <dbReference type="SAM" id="MobiDB-lite"/>
    </source>
</evidence>
<protein>
    <submittedName>
        <fullName evidence="2">Uncharacterized protein</fullName>
    </submittedName>
</protein>
<organism evidence="2 3">
    <name type="scientific">Xylaria flabelliformis</name>
    <dbReference type="NCBI Taxonomy" id="2512241"/>
    <lineage>
        <taxon>Eukaryota</taxon>
        <taxon>Fungi</taxon>
        <taxon>Dikarya</taxon>
        <taxon>Ascomycota</taxon>
        <taxon>Pezizomycotina</taxon>
        <taxon>Sordariomycetes</taxon>
        <taxon>Xylariomycetidae</taxon>
        <taxon>Xylariales</taxon>
        <taxon>Xylariaceae</taxon>
        <taxon>Xylaria</taxon>
    </lineage>
</organism>
<dbReference type="OrthoDB" id="4695424at2759"/>
<comment type="caution">
    <text evidence="2">The sequence shown here is derived from an EMBL/GenBank/DDBJ whole genome shotgun (WGS) entry which is preliminary data.</text>
</comment>
<evidence type="ECO:0000313" key="2">
    <source>
        <dbReference type="EMBL" id="TRX98930.1"/>
    </source>
</evidence>
<sequence>MCRVGTVIMTSPGCNHARQSGWQDSAVGTHLSDLITRCSSCKPDQSFCGKLTIDSGLNAQSSSSTRRSSGVPQPPSLASLIQPTPGAAHPTKNTLNGKCKFCTLYESEIRLADHIKQTLTDYNMALLFDEARLTIKAQMEHAFQYAVDEAVRAYGIDGKGRDKALRTYTTVDSEYQKASAEISRICGEKQLAPYRELYARNKGKGSSQVLWTSKSSSISDLVYSSRKSIQRLDQWGLEETHVAVFALCNDPMYYQFGGLNDPESPS</sequence>
<name>A0A553IFG7_9PEZI</name>
<gene>
    <name evidence="2" type="ORF">FHL15_000272</name>
</gene>
<dbReference type="Proteomes" id="UP000319160">
    <property type="component" value="Unassembled WGS sequence"/>
</dbReference>
<feature type="region of interest" description="Disordered" evidence="1">
    <location>
        <begin position="59"/>
        <end position="89"/>
    </location>
</feature>
<evidence type="ECO:0000313" key="3">
    <source>
        <dbReference type="Proteomes" id="UP000319160"/>
    </source>
</evidence>